<protein>
    <submittedName>
        <fullName evidence="2">Uncharacterized protein</fullName>
    </submittedName>
</protein>
<comment type="caution">
    <text evidence="2">The sequence shown here is derived from an EMBL/GenBank/DDBJ whole genome shotgun (WGS) entry which is preliminary data.</text>
</comment>
<feature type="region of interest" description="Disordered" evidence="1">
    <location>
        <begin position="214"/>
        <end position="243"/>
    </location>
</feature>
<organism evidence="2 3">
    <name type="scientific">Natrinema ejinorense</name>
    <dbReference type="NCBI Taxonomy" id="373386"/>
    <lineage>
        <taxon>Archaea</taxon>
        <taxon>Methanobacteriati</taxon>
        <taxon>Methanobacteriota</taxon>
        <taxon>Stenosarchaea group</taxon>
        <taxon>Halobacteria</taxon>
        <taxon>Halobacteriales</taxon>
        <taxon>Natrialbaceae</taxon>
        <taxon>Natrinema</taxon>
    </lineage>
</organism>
<feature type="compositionally biased region" description="Acidic residues" evidence="1">
    <location>
        <begin position="232"/>
        <end position="243"/>
    </location>
</feature>
<dbReference type="Proteomes" id="UP000219689">
    <property type="component" value="Unassembled WGS sequence"/>
</dbReference>
<dbReference type="PROSITE" id="PS51257">
    <property type="entry name" value="PROKAR_LIPOPROTEIN"/>
    <property type="match status" value="1"/>
</dbReference>
<dbReference type="OrthoDB" id="205286at2157"/>
<evidence type="ECO:0000313" key="2">
    <source>
        <dbReference type="EMBL" id="PCR89865.1"/>
    </source>
</evidence>
<evidence type="ECO:0000313" key="3">
    <source>
        <dbReference type="Proteomes" id="UP000219689"/>
    </source>
</evidence>
<sequence>MKRRSVLAGVGAGAIAGLSGCLGLLGMDEHESSPAGVEEGTREETGYEQVAIEDLPVDRDVGVGPVSETVSVVNHMTTHEKAVEIAPLEQRQRAAVFNVVTSPQVSVLGQELNPLEEMSTGELVELVRNNYDGIENISRDEDAEITVLEQSTTRTRFTADAEFDGHSMDVDVHVTEAVDADDDLLVTIGVYPQQLRPQEEADILSLIEAATTDVDEAASTGGSDSDGSETGGGDDESDDGILG</sequence>
<proteinExistence type="predicted"/>
<dbReference type="RefSeq" id="WP_097378808.1">
    <property type="nucleotide sequence ID" value="NZ_NXNI01000001.1"/>
</dbReference>
<gene>
    <name evidence="2" type="ORF">CP557_04525</name>
</gene>
<dbReference type="AlphaFoldDB" id="A0A2A5QST3"/>
<reference evidence="2 3" key="1">
    <citation type="submission" date="2017-09" db="EMBL/GenBank/DDBJ databases">
        <title>Genome sequences of Natrinema ejinorence JCM 13890T.</title>
        <authorList>
            <person name="Roh S.W."/>
            <person name="Kim Y.B."/>
            <person name="Kim J.Y."/>
        </authorList>
    </citation>
    <scope>NUCLEOTIDE SEQUENCE [LARGE SCALE GENOMIC DNA]</scope>
    <source>
        <strain evidence="2 3">JCM 13890</strain>
    </source>
</reference>
<dbReference type="EMBL" id="NXNI01000001">
    <property type="protein sequence ID" value="PCR89865.1"/>
    <property type="molecule type" value="Genomic_DNA"/>
</dbReference>
<dbReference type="Pfam" id="PF20127">
    <property type="entry name" value="DUF6517"/>
    <property type="match status" value="1"/>
</dbReference>
<evidence type="ECO:0000256" key="1">
    <source>
        <dbReference type="SAM" id="MobiDB-lite"/>
    </source>
</evidence>
<name>A0A2A5QST3_9EURY</name>
<accession>A0A2A5QST3</accession>
<dbReference type="InterPro" id="IPR045396">
    <property type="entry name" value="DUF6517"/>
</dbReference>
<keyword evidence="3" id="KW-1185">Reference proteome</keyword>